<keyword evidence="9" id="KW-1185">Reference proteome</keyword>
<dbReference type="GO" id="GO:0033863">
    <property type="term" value="F:ribose 1,5-bisphosphate phosphokinase activity"/>
    <property type="evidence" value="ECO:0007669"/>
    <property type="project" value="UniProtKB-UniRule"/>
</dbReference>
<evidence type="ECO:0000256" key="1">
    <source>
        <dbReference type="ARBA" id="ARBA00000373"/>
    </source>
</evidence>
<feature type="binding site" evidence="6">
    <location>
        <begin position="11"/>
        <end position="18"/>
    </location>
    <ligand>
        <name>ATP</name>
        <dbReference type="ChEBI" id="CHEBI:30616"/>
    </ligand>
</feature>
<dbReference type="GO" id="GO:0019634">
    <property type="term" value="P:organic phosphonate metabolic process"/>
    <property type="evidence" value="ECO:0007669"/>
    <property type="project" value="UniProtKB-UniRule"/>
</dbReference>
<comment type="pathway">
    <text evidence="2 6">Metabolic intermediate biosynthesis; 5-phospho-alpha-D-ribose 1-diphosphate biosynthesis; 5-phospho-alpha-D-ribose 1-diphosphate from D-ribose 5-phosphate (route II): step 3/3.</text>
</comment>
<dbReference type="InterPro" id="IPR008145">
    <property type="entry name" value="GK/Ca_channel_bsu"/>
</dbReference>
<comment type="function">
    <text evidence="6">Catalyzes the phosphorylation of ribose 1,5-bisphosphate to 5-phospho-D-ribosyl alpha-1-diphosphate (PRPP).</text>
</comment>
<dbReference type="InterPro" id="IPR027417">
    <property type="entry name" value="P-loop_NTPase"/>
</dbReference>
<dbReference type="Pfam" id="PF13238">
    <property type="entry name" value="AAA_18"/>
    <property type="match status" value="1"/>
</dbReference>
<dbReference type="NCBIfam" id="TIGR02322">
    <property type="entry name" value="phosphon_PhnN"/>
    <property type="match status" value="1"/>
</dbReference>
<evidence type="ECO:0000256" key="6">
    <source>
        <dbReference type="HAMAP-Rule" id="MF_00836"/>
    </source>
</evidence>
<dbReference type="Gene3D" id="3.40.50.300">
    <property type="entry name" value="P-loop containing nucleotide triphosphate hydrolases"/>
    <property type="match status" value="1"/>
</dbReference>
<evidence type="ECO:0000256" key="3">
    <source>
        <dbReference type="ARBA" id="ARBA00022679"/>
    </source>
</evidence>
<evidence type="ECO:0000256" key="2">
    <source>
        <dbReference type="ARBA" id="ARBA00005069"/>
    </source>
</evidence>
<dbReference type="EC" id="2.7.4.23" evidence="6"/>
<keyword evidence="8" id="KW-0418">Kinase</keyword>
<dbReference type="RefSeq" id="WP_058273120.1">
    <property type="nucleotide sequence ID" value="NZ_CYPS01000035.1"/>
</dbReference>
<proteinExistence type="inferred from homology"/>
<evidence type="ECO:0000256" key="4">
    <source>
        <dbReference type="ARBA" id="ARBA00022741"/>
    </source>
</evidence>
<protein>
    <recommendedName>
        <fullName evidence="6">Ribose 1,5-bisphosphate phosphokinase PhnN</fullName>
        <ecNumber evidence="6">2.7.4.23</ecNumber>
    </recommendedName>
    <alternativeName>
        <fullName evidence="6">Ribose 1,5-bisphosphokinase</fullName>
    </alternativeName>
</protein>
<dbReference type="AlphaFoldDB" id="A0A0P1E3W0"/>
<comment type="similarity">
    <text evidence="6">Belongs to the ribose 1,5-bisphosphokinase family.</text>
</comment>
<dbReference type="EMBL" id="CYPS01000035">
    <property type="protein sequence ID" value="CUH43074.1"/>
    <property type="molecule type" value="Genomic_DNA"/>
</dbReference>
<evidence type="ECO:0000313" key="9">
    <source>
        <dbReference type="Proteomes" id="UP000050786"/>
    </source>
</evidence>
<dbReference type="SUPFAM" id="SSF52540">
    <property type="entry name" value="P-loop containing nucleoside triphosphate hydrolases"/>
    <property type="match status" value="1"/>
</dbReference>
<keyword evidence="5 6" id="KW-0067">ATP-binding</keyword>
<accession>A0A0P1E3W0</accession>
<dbReference type="GO" id="GO:0006015">
    <property type="term" value="P:5-phosphoribose 1-diphosphate biosynthetic process"/>
    <property type="evidence" value="ECO:0007669"/>
    <property type="project" value="UniProtKB-UniRule"/>
</dbReference>
<keyword evidence="3 6" id="KW-0808">Transferase</keyword>
<gene>
    <name evidence="6 8" type="primary">phnN</name>
    <name evidence="8" type="ORF">RUM4293_01967</name>
</gene>
<comment type="catalytic activity">
    <reaction evidence="1 6">
        <text>alpha-D-ribose 1,5-bisphosphate + ATP = 5-phospho-alpha-D-ribose 1-diphosphate + ADP</text>
        <dbReference type="Rhea" id="RHEA:20109"/>
        <dbReference type="ChEBI" id="CHEBI:30616"/>
        <dbReference type="ChEBI" id="CHEBI:58017"/>
        <dbReference type="ChEBI" id="CHEBI:68688"/>
        <dbReference type="ChEBI" id="CHEBI:456216"/>
        <dbReference type="EC" id="2.7.4.23"/>
    </reaction>
</comment>
<dbReference type="SMART" id="SM00072">
    <property type="entry name" value="GuKc"/>
    <property type="match status" value="1"/>
</dbReference>
<dbReference type="UniPathway" id="UPA00087">
    <property type="reaction ID" value="UER00175"/>
</dbReference>
<dbReference type="GO" id="GO:0005524">
    <property type="term" value="F:ATP binding"/>
    <property type="evidence" value="ECO:0007669"/>
    <property type="project" value="UniProtKB-KW"/>
</dbReference>
<dbReference type="HAMAP" id="MF_00836">
    <property type="entry name" value="PhnN"/>
    <property type="match status" value="1"/>
</dbReference>
<keyword evidence="4 6" id="KW-0547">Nucleotide-binding</keyword>
<evidence type="ECO:0000256" key="5">
    <source>
        <dbReference type="ARBA" id="ARBA00022840"/>
    </source>
</evidence>
<organism evidence="8 9">
    <name type="scientific">Ruegeria atlantica</name>
    <dbReference type="NCBI Taxonomy" id="81569"/>
    <lineage>
        <taxon>Bacteria</taxon>
        <taxon>Pseudomonadati</taxon>
        <taxon>Pseudomonadota</taxon>
        <taxon>Alphaproteobacteria</taxon>
        <taxon>Rhodobacterales</taxon>
        <taxon>Roseobacteraceae</taxon>
        <taxon>Ruegeria</taxon>
    </lineage>
</organism>
<reference evidence="9" key="1">
    <citation type="submission" date="2015-09" db="EMBL/GenBank/DDBJ databases">
        <authorList>
            <person name="Rodrigo-Torres L."/>
            <person name="Arahal D.R."/>
        </authorList>
    </citation>
    <scope>NUCLEOTIDE SEQUENCE [LARGE SCALE GENOMIC DNA]</scope>
    <source>
        <strain evidence="9">CECT 4293</strain>
    </source>
</reference>
<evidence type="ECO:0000259" key="7">
    <source>
        <dbReference type="SMART" id="SM00072"/>
    </source>
</evidence>
<evidence type="ECO:0000313" key="8">
    <source>
        <dbReference type="EMBL" id="CUH43074.1"/>
    </source>
</evidence>
<feature type="domain" description="Guanylate kinase/L-type calcium channel beta subunit" evidence="7">
    <location>
        <begin position="4"/>
        <end position="181"/>
    </location>
</feature>
<dbReference type="Proteomes" id="UP000050786">
    <property type="component" value="Unassembled WGS sequence"/>
</dbReference>
<name>A0A0P1E3W0_9RHOB</name>
<sequence length="182" mass="19638">MRLAPVIAVVGPSGVGKDSVMEALVAASLGTLRVRRVITRPEGEEGEEFDRVSVEIFEQMALDGAFALHWSAHGLHYGIPIEIEDQRQTANALLVNLSRSVLLNAQAVFGDLIVISLTADPEVLAQRLSVRGRESASDQARRLGRASMPLPDGLNRVIEVDNSGPLEVTINKILTGLQPERA</sequence>
<dbReference type="InterPro" id="IPR012699">
    <property type="entry name" value="PhnN"/>
</dbReference>